<sequence>MYERNVPPGARRALRRGASLGAVLLSLTAPAGAADGPVILKALSDLAPGIAAMPGVAAPAAEAERRINAALKRLDARALKAAQECKSEGGKDGFWERTVDTPMRGPRFLSYVISDSWSCGGPHPSSNTMAIVYDLTTGAPVDWTTLLPASLTGELALAEGPGGTKMVTLASKTLHALYLAGYRPRTGDPKADDADKECREVVAETYDGRPPAMMAWLDAKAGGLAVQFDLAHVVQACADTVVIPVAALRREGAKPLLAGALEAAHAQAAR</sequence>
<keyword evidence="1" id="KW-0732">Signal</keyword>
<proteinExistence type="predicted"/>
<evidence type="ECO:0000313" key="3">
    <source>
        <dbReference type="Proteomes" id="UP001355206"/>
    </source>
</evidence>
<evidence type="ECO:0000256" key="1">
    <source>
        <dbReference type="SAM" id="SignalP"/>
    </source>
</evidence>
<dbReference type="Proteomes" id="UP001355206">
    <property type="component" value="Unassembled WGS sequence"/>
</dbReference>
<keyword evidence="3" id="KW-1185">Reference proteome</keyword>
<accession>A0ABU7TKG7</accession>
<organism evidence="2 3">
    <name type="scientific">Methylobacterium oryzae</name>
    <dbReference type="NCBI Taxonomy" id="334852"/>
    <lineage>
        <taxon>Bacteria</taxon>
        <taxon>Pseudomonadati</taxon>
        <taxon>Pseudomonadota</taxon>
        <taxon>Alphaproteobacteria</taxon>
        <taxon>Hyphomicrobiales</taxon>
        <taxon>Methylobacteriaceae</taxon>
        <taxon>Methylobacterium</taxon>
    </lineage>
</organism>
<gene>
    <name evidence="2" type="ORF">MOTC310_07235</name>
</gene>
<protein>
    <submittedName>
        <fullName evidence="2">Uncharacterized protein</fullName>
    </submittedName>
</protein>
<evidence type="ECO:0000313" key="2">
    <source>
        <dbReference type="EMBL" id="MEE7490284.1"/>
    </source>
</evidence>
<name>A0ABU7TKG7_9HYPH</name>
<reference evidence="2 3" key="1">
    <citation type="journal article" date="2012" name="Genet. Mol. Biol.">
        <title>Analysis of 16S rRNA and mxaF genes revealing insights into Methylobacterium niche-specific plant association.</title>
        <authorList>
            <person name="Dourado M.N."/>
            <person name="Andreote F.D."/>
            <person name="Dini-Andreote F."/>
            <person name="Conti R."/>
            <person name="Araujo J.M."/>
            <person name="Araujo W.L."/>
        </authorList>
    </citation>
    <scope>NUCLEOTIDE SEQUENCE [LARGE SCALE GENOMIC DNA]</scope>
    <source>
        <strain evidence="2 3">TC3-10</strain>
    </source>
</reference>
<dbReference type="EMBL" id="MLCA01000001">
    <property type="protein sequence ID" value="MEE7490284.1"/>
    <property type="molecule type" value="Genomic_DNA"/>
</dbReference>
<feature type="chain" id="PRO_5047495997" evidence="1">
    <location>
        <begin position="34"/>
        <end position="270"/>
    </location>
</feature>
<feature type="signal peptide" evidence="1">
    <location>
        <begin position="1"/>
        <end position="33"/>
    </location>
</feature>
<comment type="caution">
    <text evidence="2">The sequence shown here is derived from an EMBL/GenBank/DDBJ whole genome shotgun (WGS) entry which is preliminary data.</text>
</comment>